<gene>
    <name evidence="10" type="ORF">Tco_0804686</name>
</gene>
<keyword evidence="2" id="KW-0808">Transferase</keyword>
<dbReference type="Gene3D" id="3.30.70.270">
    <property type="match status" value="1"/>
</dbReference>
<keyword evidence="3" id="KW-0548">Nucleotidyltransferase</keyword>
<dbReference type="InterPro" id="IPR043128">
    <property type="entry name" value="Rev_trsase/Diguanyl_cyclase"/>
</dbReference>
<dbReference type="SUPFAM" id="SSF50630">
    <property type="entry name" value="Acid proteases"/>
    <property type="match status" value="1"/>
</dbReference>
<dbReference type="PANTHER" id="PTHR15503:SF45">
    <property type="entry name" value="RNA-DIRECTED DNA POLYMERASE HOMOLOG"/>
    <property type="match status" value="1"/>
</dbReference>
<proteinExistence type="predicted"/>
<dbReference type="InterPro" id="IPR032567">
    <property type="entry name" value="RTL1-rel"/>
</dbReference>
<dbReference type="GO" id="GO:0003964">
    <property type="term" value="F:RNA-directed DNA polymerase activity"/>
    <property type="evidence" value="ECO:0007669"/>
    <property type="project" value="UniProtKB-KW"/>
</dbReference>
<dbReference type="InterPro" id="IPR021109">
    <property type="entry name" value="Peptidase_aspartic_dom_sf"/>
</dbReference>
<name>A0ABQ5A9C3_9ASTR</name>
<evidence type="ECO:0000256" key="7">
    <source>
        <dbReference type="ARBA" id="ARBA00022918"/>
    </source>
</evidence>
<evidence type="ECO:0000313" key="10">
    <source>
        <dbReference type="EMBL" id="GJS97718.1"/>
    </source>
</evidence>
<dbReference type="InterPro" id="IPR041373">
    <property type="entry name" value="RT_RNaseH"/>
</dbReference>
<protein>
    <recommendedName>
        <fullName evidence="1">RNA-directed DNA polymerase</fullName>
        <ecNumber evidence="1">2.7.7.49</ecNumber>
    </recommendedName>
</protein>
<feature type="domain" description="Reverse transcriptase RNase H-like" evidence="9">
    <location>
        <begin position="401"/>
        <end position="469"/>
    </location>
</feature>
<dbReference type="CDD" id="cd09274">
    <property type="entry name" value="RNase_HI_RT_Ty3"/>
    <property type="match status" value="1"/>
</dbReference>
<dbReference type="Gene3D" id="3.10.10.10">
    <property type="entry name" value="HIV Type 1 Reverse Transcriptase, subunit A, domain 1"/>
    <property type="match status" value="2"/>
</dbReference>
<dbReference type="EC" id="2.7.7.49" evidence="1"/>
<evidence type="ECO:0000256" key="8">
    <source>
        <dbReference type="SAM" id="MobiDB-lite"/>
    </source>
</evidence>
<evidence type="ECO:0000256" key="1">
    <source>
        <dbReference type="ARBA" id="ARBA00012493"/>
    </source>
</evidence>
<dbReference type="Proteomes" id="UP001151760">
    <property type="component" value="Unassembled WGS sequence"/>
</dbReference>
<evidence type="ECO:0000256" key="3">
    <source>
        <dbReference type="ARBA" id="ARBA00022695"/>
    </source>
</evidence>
<dbReference type="Pfam" id="PF17917">
    <property type="entry name" value="RT_RNaseH"/>
    <property type="match status" value="1"/>
</dbReference>
<keyword evidence="6" id="KW-0378">Hydrolase</keyword>
<reference evidence="10" key="2">
    <citation type="submission" date="2022-01" db="EMBL/GenBank/DDBJ databases">
        <authorList>
            <person name="Yamashiro T."/>
            <person name="Shiraishi A."/>
            <person name="Satake H."/>
            <person name="Nakayama K."/>
        </authorList>
    </citation>
    <scope>NUCLEOTIDE SEQUENCE</scope>
</reference>
<keyword evidence="11" id="KW-1185">Reference proteome</keyword>
<evidence type="ECO:0000256" key="2">
    <source>
        <dbReference type="ARBA" id="ARBA00022679"/>
    </source>
</evidence>
<keyword evidence="7 10" id="KW-0695">RNA-directed DNA polymerase</keyword>
<keyword evidence="5" id="KW-0255">Endonuclease</keyword>
<feature type="region of interest" description="Disordered" evidence="8">
    <location>
        <begin position="1"/>
        <end position="23"/>
    </location>
</feature>
<keyword evidence="4" id="KW-0540">Nuclease</keyword>
<comment type="caution">
    <text evidence="10">The sequence shown here is derived from an EMBL/GenBank/DDBJ whole genome shotgun (WGS) entry which is preliminary data.</text>
</comment>
<feature type="compositionally biased region" description="Polar residues" evidence="8">
    <location>
        <begin position="1"/>
        <end position="13"/>
    </location>
</feature>
<reference evidence="10" key="1">
    <citation type="journal article" date="2022" name="Int. J. Mol. Sci.">
        <title>Draft Genome of Tanacetum Coccineum: Genomic Comparison of Closely Related Tanacetum-Family Plants.</title>
        <authorList>
            <person name="Yamashiro T."/>
            <person name="Shiraishi A."/>
            <person name="Nakayama K."/>
            <person name="Satake H."/>
        </authorList>
    </citation>
    <scope>NUCLEOTIDE SEQUENCE</scope>
</reference>
<dbReference type="PANTHER" id="PTHR15503">
    <property type="entry name" value="LDOC1 RELATED"/>
    <property type="match status" value="1"/>
</dbReference>
<dbReference type="CDD" id="cd00303">
    <property type="entry name" value="retropepsin_like"/>
    <property type="match status" value="1"/>
</dbReference>
<dbReference type="InterPro" id="IPR043502">
    <property type="entry name" value="DNA/RNA_pol_sf"/>
</dbReference>
<evidence type="ECO:0000256" key="5">
    <source>
        <dbReference type="ARBA" id="ARBA00022759"/>
    </source>
</evidence>
<dbReference type="SUPFAM" id="SSF56672">
    <property type="entry name" value="DNA/RNA polymerases"/>
    <property type="match status" value="1"/>
</dbReference>
<evidence type="ECO:0000256" key="4">
    <source>
        <dbReference type="ARBA" id="ARBA00022722"/>
    </source>
</evidence>
<organism evidence="10 11">
    <name type="scientific">Tanacetum coccineum</name>
    <dbReference type="NCBI Taxonomy" id="301880"/>
    <lineage>
        <taxon>Eukaryota</taxon>
        <taxon>Viridiplantae</taxon>
        <taxon>Streptophyta</taxon>
        <taxon>Embryophyta</taxon>
        <taxon>Tracheophyta</taxon>
        <taxon>Spermatophyta</taxon>
        <taxon>Magnoliopsida</taxon>
        <taxon>eudicotyledons</taxon>
        <taxon>Gunneridae</taxon>
        <taxon>Pentapetalae</taxon>
        <taxon>asterids</taxon>
        <taxon>campanulids</taxon>
        <taxon>Asterales</taxon>
        <taxon>Asteraceae</taxon>
        <taxon>Asteroideae</taxon>
        <taxon>Anthemideae</taxon>
        <taxon>Anthemidinae</taxon>
        <taxon>Tanacetum</taxon>
    </lineage>
</organism>
<sequence>MESDHNLVNNHGQQPPHKRQNIKGKNVARAYMAGNNEKNGYEGTLPFYNKCKLHHEGQCTAKCHTGNSICLGDGDANPQVSNTARSRSILNDHHAYMLFDLGADRSFVSNTFSTLLDIIPSALDVSYAVELADGRTSETNTVLRGCTLGLLGHPFNIDLMPIDLGSFDVIIGMDWLAKNHAVIVCDEKIVRIPYGNEILIVQGDKSDKEKKSTLSIISCVKAQKYMEKGCQLFLAQVTVKENKDESKEKRLEDVPTIRDLPEVFPEDLSGLPPIRQVEFQTDLVSGVAPVARAPYRLAPSEMEELSTQLQELSDKGFIRPSSSPWGDPVLVCDEDIPKTVFRTRYGHYEFQVMPFGLTNAPAVFMDLMNQTNFGVAQEGRIVRQVLEVRLLAVEGAMLIPKEKVIAYVSRQLKIHEKNYTTHDLELGAVVFTLKMWRHYLYGTKCVVLTDHKSLQHILDQKELNMRQHR</sequence>
<dbReference type="Gene3D" id="2.40.70.10">
    <property type="entry name" value="Acid Proteases"/>
    <property type="match status" value="1"/>
</dbReference>
<dbReference type="Pfam" id="PF08284">
    <property type="entry name" value="RVP_2"/>
    <property type="match status" value="1"/>
</dbReference>
<evidence type="ECO:0000256" key="6">
    <source>
        <dbReference type="ARBA" id="ARBA00022801"/>
    </source>
</evidence>
<evidence type="ECO:0000259" key="9">
    <source>
        <dbReference type="Pfam" id="PF17917"/>
    </source>
</evidence>
<evidence type="ECO:0000313" key="11">
    <source>
        <dbReference type="Proteomes" id="UP001151760"/>
    </source>
</evidence>
<accession>A0ABQ5A9C3</accession>
<dbReference type="EMBL" id="BQNB010011986">
    <property type="protein sequence ID" value="GJS97718.1"/>
    <property type="molecule type" value="Genomic_DNA"/>
</dbReference>